<evidence type="ECO:0000313" key="6">
    <source>
        <dbReference type="EMBL" id="ODV59860.1"/>
    </source>
</evidence>
<dbReference type="Pfam" id="PF12799">
    <property type="entry name" value="LRR_4"/>
    <property type="match status" value="1"/>
</dbReference>
<sequence length="311" mass="36783">MNNNFLRFASIIPHLFESNIFSFCTVWRMYFEQLDETRSFDILYQLTKSANKIEHFQVFVNAFKSLKNTKLTCISNIAELILNNSKYLKNTTIYLGCPDWSRLPGVLKSSHTKLHDSHTTDYHHFNNSIRCLYESFIEINSNDCFYFFTFTNSIIHEFALKTMASFFTDIFKLIQDYPDVIGNADKLFNLKRLTVFYKHRKITQYLDNLVNLEYLDLSNNWPIERFENLDMLTNLKKLLYNDISDFENLDNFENLNNMLNPYYSGLSFRRSIRKIQNLDALVNLKTLNLSNNRITKIGGLSKLTKLKDCRN</sequence>
<dbReference type="SUPFAM" id="SSF52058">
    <property type="entry name" value="L domain-like"/>
    <property type="match status" value="1"/>
</dbReference>
<comment type="subcellular location">
    <subcellularLocation>
        <location evidence="1">Cell projection</location>
        <location evidence="1">Cilium</location>
    </subcellularLocation>
</comment>
<dbReference type="OrthoDB" id="7451790at2759"/>
<dbReference type="SMART" id="SM00365">
    <property type="entry name" value="LRR_SD22"/>
    <property type="match status" value="3"/>
</dbReference>
<evidence type="ECO:0000256" key="2">
    <source>
        <dbReference type="ARBA" id="ARBA00022614"/>
    </source>
</evidence>
<protein>
    <recommendedName>
        <fullName evidence="8">L domain-like protein</fullName>
    </recommendedName>
</protein>
<dbReference type="EMBL" id="KV454484">
    <property type="protein sequence ID" value="ODV59860.1"/>
    <property type="molecule type" value="Genomic_DNA"/>
</dbReference>
<dbReference type="PROSITE" id="PS51450">
    <property type="entry name" value="LRR"/>
    <property type="match status" value="2"/>
</dbReference>
<dbReference type="InterPro" id="IPR032675">
    <property type="entry name" value="LRR_dom_sf"/>
</dbReference>
<proteinExistence type="predicted"/>
<accession>A0A1D2VEB6</accession>
<dbReference type="AlphaFoldDB" id="A0A1D2VEB6"/>
<dbReference type="InterPro" id="IPR001611">
    <property type="entry name" value="Leu-rich_rpt"/>
</dbReference>
<name>A0A1D2VEB6_9ASCO</name>
<dbReference type="InParanoid" id="A0A1D2VEB6"/>
<dbReference type="RefSeq" id="XP_020046167.1">
    <property type="nucleotide sequence ID" value="XM_020188692.1"/>
</dbReference>
<keyword evidence="3" id="KW-0677">Repeat</keyword>
<dbReference type="GeneID" id="30962328"/>
<evidence type="ECO:0000256" key="5">
    <source>
        <dbReference type="ARBA" id="ARBA00023273"/>
    </source>
</evidence>
<dbReference type="STRING" id="1344418.A0A1D2VEB6"/>
<dbReference type="Proteomes" id="UP000095038">
    <property type="component" value="Unassembled WGS sequence"/>
</dbReference>
<dbReference type="InterPro" id="IPR050576">
    <property type="entry name" value="Cilia_flagella_integrity"/>
</dbReference>
<keyword evidence="7" id="KW-1185">Reference proteome</keyword>
<evidence type="ECO:0000313" key="7">
    <source>
        <dbReference type="Proteomes" id="UP000095038"/>
    </source>
</evidence>
<evidence type="ECO:0000256" key="4">
    <source>
        <dbReference type="ARBA" id="ARBA00023069"/>
    </source>
</evidence>
<dbReference type="Gene3D" id="3.80.10.10">
    <property type="entry name" value="Ribonuclease Inhibitor"/>
    <property type="match status" value="2"/>
</dbReference>
<organism evidence="6 7">
    <name type="scientific">Ascoidea rubescens DSM 1968</name>
    <dbReference type="NCBI Taxonomy" id="1344418"/>
    <lineage>
        <taxon>Eukaryota</taxon>
        <taxon>Fungi</taxon>
        <taxon>Dikarya</taxon>
        <taxon>Ascomycota</taxon>
        <taxon>Saccharomycotina</taxon>
        <taxon>Saccharomycetes</taxon>
        <taxon>Ascoideaceae</taxon>
        <taxon>Ascoidea</taxon>
    </lineage>
</organism>
<dbReference type="PANTHER" id="PTHR45973">
    <property type="entry name" value="PROTEIN PHOSPHATASE 1 REGULATORY SUBUNIT SDS22-RELATED"/>
    <property type="match status" value="1"/>
</dbReference>
<evidence type="ECO:0008006" key="8">
    <source>
        <dbReference type="Google" id="ProtNLM"/>
    </source>
</evidence>
<dbReference type="InterPro" id="IPR025875">
    <property type="entry name" value="Leu-rich_rpt_4"/>
</dbReference>
<dbReference type="PANTHER" id="PTHR45973:SF9">
    <property type="entry name" value="LEUCINE-RICH REPEAT-CONTAINING PROTEIN 46"/>
    <property type="match status" value="1"/>
</dbReference>
<keyword evidence="5" id="KW-0966">Cell projection</keyword>
<keyword evidence="2" id="KW-0433">Leucine-rich repeat</keyword>
<evidence type="ECO:0000256" key="1">
    <source>
        <dbReference type="ARBA" id="ARBA00004138"/>
    </source>
</evidence>
<gene>
    <name evidence="6" type="ORF">ASCRUDRAFT_107621</name>
</gene>
<evidence type="ECO:0000256" key="3">
    <source>
        <dbReference type="ARBA" id="ARBA00022737"/>
    </source>
</evidence>
<keyword evidence="4" id="KW-0969">Cilium</keyword>
<reference evidence="7" key="1">
    <citation type="submission" date="2016-05" db="EMBL/GenBank/DDBJ databases">
        <title>Comparative genomics of biotechnologically important yeasts.</title>
        <authorList>
            <consortium name="DOE Joint Genome Institute"/>
            <person name="Riley R."/>
            <person name="Haridas S."/>
            <person name="Wolfe K.H."/>
            <person name="Lopes M.R."/>
            <person name="Hittinger C.T."/>
            <person name="Goker M."/>
            <person name="Salamov A."/>
            <person name="Wisecaver J."/>
            <person name="Long T.M."/>
            <person name="Aerts A.L."/>
            <person name="Barry K."/>
            <person name="Choi C."/>
            <person name="Clum A."/>
            <person name="Coughlan A.Y."/>
            <person name="Deshpande S."/>
            <person name="Douglass A.P."/>
            <person name="Hanson S.J."/>
            <person name="Klenk H.-P."/>
            <person name="Labutti K."/>
            <person name="Lapidus A."/>
            <person name="Lindquist E."/>
            <person name="Lipzen A."/>
            <person name="Meier-Kolthoff J.P."/>
            <person name="Ohm R.A."/>
            <person name="Otillar R.P."/>
            <person name="Pangilinan J."/>
            <person name="Peng Y."/>
            <person name="Rokas A."/>
            <person name="Rosa C.A."/>
            <person name="Scheuner C."/>
            <person name="Sibirny A.A."/>
            <person name="Slot J.C."/>
            <person name="Stielow J.B."/>
            <person name="Sun H."/>
            <person name="Kurtzman C.P."/>
            <person name="Blackwell M."/>
            <person name="Grigoriev I.V."/>
            <person name="Jeffries T.W."/>
        </authorList>
    </citation>
    <scope>NUCLEOTIDE SEQUENCE [LARGE SCALE GENOMIC DNA]</scope>
    <source>
        <strain evidence="7">DSM 1968</strain>
    </source>
</reference>